<dbReference type="SUPFAM" id="SSF57997">
    <property type="entry name" value="Tropomyosin"/>
    <property type="match status" value="1"/>
</dbReference>
<feature type="coiled-coil region" evidence="1">
    <location>
        <begin position="192"/>
        <end position="304"/>
    </location>
</feature>
<feature type="chain" id="PRO_5029740284" evidence="3">
    <location>
        <begin position="19"/>
        <end position="733"/>
    </location>
</feature>
<evidence type="ECO:0000256" key="2">
    <source>
        <dbReference type="SAM" id="MobiDB-lite"/>
    </source>
</evidence>
<evidence type="ECO:0000313" key="5">
    <source>
        <dbReference type="Proteomes" id="UP000541610"/>
    </source>
</evidence>
<feature type="coiled-coil region" evidence="1">
    <location>
        <begin position="448"/>
        <end position="489"/>
    </location>
</feature>
<keyword evidence="3" id="KW-0732">Signal</keyword>
<accession>A0A7J6NH64</accession>
<evidence type="ECO:0000256" key="3">
    <source>
        <dbReference type="SAM" id="SignalP"/>
    </source>
</evidence>
<feature type="coiled-coil region" evidence="1">
    <location>
        <begin position="101"/>
        <end position="142"/>
    </location>
</feature>
<feature type="signal peptide" evidence="3">
    <location>
        <begin position="1"/>
        <end position="18"/>
    </location>
</feature>
<proteinExistence type="predicted"/>
<name>A0A7J6NH64_PEROL</name>
<dbReference type="Gene3D" id="1.20.5.170">
    <property type="match status" value="1"/>
</dbReference>
<organism evidence="4 5">
    <name type="scientific">Perkinsus olseni</name>
    <name type="common">Perkinsus atlanticus</name>
    <dbReference type="NCBI Taxonomy" id="32597"/>
    <lineage>
        <taxon>Eukaryota</taxon>
        <taxon>Sar</taxon>
        <taxon>Alveolata</taxon>
        <taxon>Perkinsozoa</taxon>
        <taxon>Perkinsea</taxon>
        <taxon>Perkinsida</taxon>
        <taxon>Perkinsidae</taxon>
        <taxon>Perkinsus</taxon>
    </lineage>
</organism>
<protein>
    <submittedName>
        <fullName evidence="4">Uncharacterized protein</fullName>
    </submittedName>
</protein>
<feature type="coiled-coil region" evidence="1">
    <location>
        <begin position="588"/>
        <end position="615"/>
    </location>
</feature>
<dbReference type="EMBL" id="JABANP010000384">
    <property type="protein sequence ID" value="KAF4683169.1"/>
    <property type="molecule type" value="Genomic_DNA"/>
</dbReference>
<feature type="region of interest" description="Disordered" evidence="2">
    <location>
        <begin position="353"/>
        <end position="382"/>
    </location>
</feature>
<reference evidence="4 5" key="1">
    <citation type="submission" date="2020-04" db="EMBL/GenBank/DDBJ databases">
        <title>Perkinsus olseni comparative genomics.</title>
        <authorList>
            <person name="Bogema D.R."/>
        </authorList>
    </citation>
    <scope>NUCLEOTIDE SEQUENCE [LARGE SCALE GENOMIC DNA]</scope>
    <source>
        <strain evidence="4">00978-12</strain>
    </source>
</reference>
<comment type="caution">
    <text evidence="4">The sequence shown here is derived from an EMBL/GenBank/DDBJ whole genome shotgun (WGS) entry which is preliminary data.</text>
</comment>
<dbReference type="Proteomes" id="UP000541610">
    <property type="component" value="Unassembled WGS sequence"/>
</dbReference>
<dbReference type="OrthoDB" id="435125at2759"/>
<dbReference type="AlphaFoldDB" id="A0A7J6NH64"/>
<sequence length="733" mass="82707">MWLPQSLFVGTLLLSTHGLQGVMTPSTASPPAFLNPDCSTLYQRALAAQQNIRNLELSVKSTDEEMVQYSNGESELQDKMGELTDELEGKMTRVHTAKSDVKTAQASLTAKEAELQKATDALKAKEERLKDLASFVSNVENKLKAVNSEGAHIGKVLQDARTKQKMVRDTVESKAETFRKAREVLVERRQALTATTKALNAHEAALRKLESETRDASELHNKAVAEEKELQAKRSELDGYTSEYQSKIEESKRRLDELDRQVDSAMLRNTTLGRVAMAIETRELKQAEERLHLVQQQLEAAKQEFNAKSGDIVRLTQARTILEEQRQSMTNSSSTEADRLVEQARREVAHAKTLLKASPARSPGSEQEEDAALEDPRVDGESFLQSRRLRHSKVEDTPDQTELRKFVENPSKEVAAKMPEELIEKLDSEVDLALYRANTTVGMIESRVKSLVKEVADAEKDRSALMAKLKKAVDQSETAARILAELQKRNDISRKEEKNDTATYDHLTEQQAIFAEKYERAHEAATDCRSKLQDASDRYEHAKVRQEQLLKKRTAAESAVKALMSSFEMMSKDKKRDEDMLRTVGANVTSLKSDYGRVEAEEEKLQKQLEPLKNQMGIAAQVYRQQRAAQGERSNEVRDAASRLNVEIAALSKAERSQKGSQAELESEAEAQQETRVCWRLAENGRKRIKGVPEICVDHRPSMESRLEKNERRAWSPSAEVKIHRSVQKMDIL</sequence>
<gene>
    <name evidence="4" type="ORF">FOZ60_009522</name>
</gene>
<evidence type="ECO:0000256" key="1">
    <source>
        <dbReference type="SAM" id="Coils"/>
    </source>
</evidence>
<keyword evidence="1" id="KW-0175">Coiled coil</keyword>
<evidence type="ECO:0000313" key="4">
    <source>
        <dbReference type="EMBL" id="KAF4683169.1"/>
    </source>
</evidence>